<protein>
    <submittedName>
        <fullName evidence="2">Uncharacterized protein</fullName>
    </submittedName>
</protein>
<organism evidence="2 3">
    <name type="scientific">Pseudonocardia saturnea</name>
    <dbReference type="NCBI Taxonomy" id="33909"/>
    <lineage>
        <taxon>Bacteria</taxon>
        <taxon>Bacillati</taxon>
        <taxon>Actinomycetota</taxon>
        <taxon>Actinomycetes</taxon>
        <taxon>Pseudonocardiales</taxon>
        <taxon>Pseudonocardiaceae</taxon>
        <taxon>Pseudonocardia</taxon>
    </lineage>
</organism>
<evidence type="ECO:0000313" key="2">
    <source>
        <dbReference type="EMBL" id="GEC24218.1"/>
    </source>
</evidence>
<keyword evidence="3" id="KW-1185">Reference proteome</keyword>
<evidence type="ECO:0000256" key="1">
    <source>
        <dbReference type="SAM" id="MobiDB-lite"/>
    </source>
</evidence>
<reference evidence="2 3" key="1">
    <citation type="submission" date="2019-06" db="EMBL/GenBank/DDBJ databases">
        <title>Whole genome shotgun sequence of Pseudonocardia saturnea NBRC 14499.</title>
        <authorList>
            <person name="Hosoyama A."/>
            <person name="Uohara A."/>
            <person name="Ohji S."/>
            <person name="Ichikawa N."/>
        </authorList>
    </citation>
    <scope>NUCLEOTIDE SEQUENCE [LARGE SCALE GENOMIC DNA]</scope>
    <source>
        <strain evidence="2 3">NBRC 14499</strain>
    </source>
</reference>
<sequence>MNRAPCARSHRPDHTELAHVAVRTAGLDEASATIRDRLPDDRGEIDPRRWADLLSIRTRSGAPRPDAPVPAGTPSPECLRRPAT</sequence>
<evidence type="ECO:0000313" key="3">
    <source>
        <dbReference type="Proteomes" id="UP000320693"/>
    </source>
</evidence>
<comment type="caution">
    <text evidence="2">The sequence shown here is derived from an EMBL/GenBank/DDBJ whole genome shotgun (WGS) entry which is preliminary data.</text>
</comment>
<gene>
    <name evidence="2" type="ORF">PSA01_12470</name>
</gene>
<proteinExistence type="predicted"/>
<accession>A0ABQ0RU83</accession>
<feature type="region of interest" description="Disordered" evidence="1">
    <location>
        <begin position="57"/>
        <end position="84"/>
    </location>
</feature>
<name>A0ABQ0RU83_9PSEU</name>
<dbReference type="Proteomes" id="UP000320693">
    <property type="component" value="Unassembled WGS sequence"/>
</dbReference>
<dbReference type="EMBL" id="BJNH01000013">
    <property type="protein sequence ID" value="GEC24218.1"/>
    <property type="molecule type" value="Genomic_DNA"/>
</dbReference>